<evidence type="ECO:0000313" key="2">
    <source>
        <dbReference type="Proteomes" id="UP000076584"/>
    </source>
</evidence>
<dbReference type="AlphaFoldDB" id="A0A167B5N6"/>
<proteinExistence type="predicted"/>
<sequence>MAYKEAVNELSLELALKTAAAEGFQLLFSFEYAGNRPWPKDVVTDYITKYGSTAQYFKHNGKPFVSTFEGSD</sequence>
<accession>A0A167B5N6</accession>
<reference evidence="1 2" key="1">
    <citation type="submission" date="2015-06" db="EMBL/GenBank/DDBJ databases">
        <title>Survival trade-offs in plant roots during colonization by closely related pathogenic and mutualistic fungi.</title>
        <authorList>
            <person name="Hacquard S."/>
            <person name="Kracher B."/>
            <person name="Hiruma K."/>
            <person name="Weinman A."/>
            <person name="Muench P."/>
            <person name="Garrido Oter R."/>
            <person name="Ver Loren van Themaat E."/>
            <person name="Dallerey J.-F."/>
            <person name="Damm U."/>
            <person name="Henrissat B."/>
            <person name="Lespinet O."/>
            <person name="Thon M."/>
            <person name="Kemen E."/>
            <person name="McHardy A.C."/>
            <person name="Schulze-Lefert P."/>
            <person name="O'Connell R.J."/>
        </authorList>
    </citation>
    <scope>NUCLEOTIDE SEQUENCE [LARGE SCALE GENOMIC DNA]</scope>
    <source>
        <strain evidence="1 2">MAFF 238704</strain>
    </source>
</reference>
<dbReference type="STRING" id="1573173.A0A167B5N6"/>
<gene>
    <name evidence="1" type="ORF">CI238_06635</name>
</gene>
<keyword evidence="1" id="KW-0378">Hydrolase</keyword>
<dbReference type="Pfam" id="PF03659">
    <property type="entry name" value="Glyco_hydro_71"/>
    <property type="match status" value="1"/>
</dbReference>
<name>A0A167B5N6_COLIC</name>
<protein>
    <submittedName>
        <fullName evidence="1">Glycosyl hydrolase family 71 protein</fullName>
    </submittedName>
</protein>
<keyword evidence="2" id="KW-1185">Reference proteome</keyword>
<organism evidence="1 2">
    <name type="scientific">Colletotrichum incanum</name>
    <name type="common">Soybean anthracnose fungus</name>
    <dbReference type="NCBI Taxonomy" id="1573173"/>
    <lineage>
        <taxon>Eukaryota</taxon>
        <taxon>Fungi</taxon>
        <taxon>Dikarya</taxon>
        <taxon>Ascomycota</taxon>
        <taxon>Pezizomycotina</taxon>
        <taxon>Sordariomycetes</taxon>
        <taxon>Hypocreomycetidae</taxon>
        <taxon>Glomerellales</taxon>
        <taxon>Glomerellaceae</taxon>
        <taxon>Colletotrichum</taxon>
        <taxon>Colletotrichum spaethianum species complex</taxon>
    </lineage>
</organism>
<dbReference type="GO" id="GO:0051118">
    <property type="term" value="F:glucan endo-1,3-alpha-glucosidase activity"/>
    <property type="evidence" value="ECO:0007669"/>
    <property type="project" value="InterPro"/>
</dbReference>
<dbReference type="Gene3D" id="3.20.20.80">
    <property type="entry name" value="Glycosidases"/>
    <property type="match status" value="1"/>
</dbReference>
<comment type="caution">
    <text evidence="1">The sequence shown here is derived from an EMBL/GenBank/DDBJ whole genome shotgun (WGS) entry which is preliminary data.</text>
</comment>
<dbReference type="Proteomes" id="UP000076584">
    <property type="component" value="Unassembled WGS sequence"/>
</dbReference>
<dbReference type="EMBL" id="LFIW01001785">
    <property type="protein sequence ID" value="KZL80917.1"/>
    <property type="molecule type" value="Genomic_DNA"/>
</dbReference>
<dbReference type="InterPro" id="IPR005197">
    <property type="entry name" value="Glyco_hydro_71"/>
</dbReference>
<evidence type="ECO:0000313" key="1">
    <source>
        <dbReference type="EMBL" id="KZL80917.1"/>
    </source>
</evidence>